<dbReference type="Proteomes" id="UP001311232">
    <property type="component" value="Unassembled WGS sequence"/>
</dbReference>
<comment type="caution">
    <text evidence="1">The sequence shown here is derived from an EMBL/GenBank/DDBJ whole genome shotgun (WGS) entry which is preliminary data.</text>
</comment>
<sequence length="114" mass="12517">MGLFSYRTVQEGGWFCCLRLLRFGQPQTKSTIPCVSGESVSMSTGKRLCYPHRLKGHSETKKPCFENTQDELPFTLYLHSGTKSLLQGVAAGGTGALHKMKSSKGPTIPPNKQQ</sequence>
<accession>A0AAV9S307</accession>
<organism evidence="1 2">
    <name type="scientific">Crenichthys baileyi</name>
    <name type="common">White River springfish</name>
    <dbReference type="NCBI Taxonomy" id="28760"/>
    <lineage>
        <taxon>Eukaryota</taxon>
        <taxon>Metazoa</taxon>
        <taxon>Chordata</taxon>
        <taxon>Craniata</taxon>
        <taxon>Vertebrata</taxon>
        <taxon>Euteleostomi</taxon>
        <taxon>Actinopterygii</taxon>
        <taxon>Neopterygii</taxon>
        <taxon>Teleostei</taxon>
        <taxon>Neoteleostei</taxon>
        <taxon>Acanthomorphata</taxon>
        <taxon>Ovalentaria</taxon>
        <taxon>Atherinomorphae</taxon>
        <taxon>Cyprinodontiformes</taxon>
        <taxon>Goodeidae</taxon>
        <taxon>Crenichthys</taxon>
    </lineage>
</organism>
<protein>
    <submittedName>
        <fullName evidence="1">Uncharacterized protein</fullName>
    </submittedName>
</protein>
<evidence type="ECO:0000313" key="1">
    <source>
        <dbReference type="EMBL" id="KAK5615574.1"/>
    </source>
</evidence>
<gene>
    <name evidence="1" type="ORF">CRENBAI_025341</name>
</gene>
<name>A0AAV9S307_9TELE</name>
<keyword evidence="2" id="KW-1185">Reference proteome</keyword>
<proteinExistence type="predicted"/>
<dbReference type="EMBL" id="JAHHUM010000946">
    <property type="protein sequence ID" value="KAK5615574.1"/>
    <property type="molecule type" value="Genomic_DNA"/>
</dbReference>
<dbReference type="AlphaFoldDB" id="A0AAV9S307"/>
<reference evidence="1 2" key="1">
    <citation type="submission" date="2021-06" db="EMBL/GenBank/DDBJ databases">
        <authorList>
            <person name="Palmer J.M."/>
        </authorList>
    </citation>
    <scope>NUCLEOTIDE SEQUENCE [LARGE SCALE GENOMIC DNA]</scope>
    <source>
        <strain evidence="1 2">MEX-2019</strain>
        <tissue evidence="1">Muscle</tissue>
    </source>
</reference>
<evidence type="ECO:0000313" key="2">
    <source>
        <dbReference type="Proteomes" id="UP001311232"/>
    </source>
</evidence>